<dbReference type="InterPro" id="IPR013655">
    <property type="entry name" value="PAS_fold_3"/>
</dbReference>
<dbReference type="InterPro" id="IPR052155">
    <property type="entry name" value="Biofilm_reg_signaling"/>
</dbReference>
<keyword evidence="6" id="KW-1185">Reference proteome</keyword>
<dbReference type="SMART" id="SM00267">
    <property type="entry name" value="GGDEF"/>
    <property type="match status" value="1"/>
</dbReference>
<dbReference type="SUPFAM" id="SSF55073">
    <property type="entry name" value="Nucleotide cyclase"/>
    <property type="match status" value="1"/>
</dbReference>
<dbReference type="Gene3D" id="3.30.450.20">
    <property type="entry name" value="PAS domain"/>
    <property type="match status" value="1"/>
</dbReference>
<evidence type="ECO:0000259" key="2">
    <source>
        <dbReference type="PROSITE" id="PS50112"/>
    </source>
</evidence>
<organism evidence="5 6">
    <name type="scientific">Oxalobacter paraformigenes</name>
    <dbReference type="NCBI Taxonomy" id="556268"/>
    <lineage>
        <taxon>Bacteria</taxon>
        <taxon>Pseudomonadati</taxon>
        <taxon>Pseudomonadota</taxon>
        <taxon>Betaproteobacteria</taxon>
        <taxon>Burkholderiales</taxon>
        <taxon>Oxalobacteraceae</taxon>
        <taxon>Oxalobacter</taxon>
    </lineage>
</organism>
<dbReference type="Gene3D" id="3.30.70.270">
    <property type="match status" value="1"/>
</dbReference>
<protein>
    <submittedName>
        <fullName evidence="5">Diguanylate cyclase (GGDEF) domain-containing protein</fullName>
    </submittedName>
</protein>
<feature type="domain" description="EAL" evidence="3">
    <location>
        <begin position="323"/>
        <end position="577"/>
    </location>
</feature>
<comment type="caution">
    <text evidence="5">The sequence shown here is derived from an EMBL/GenBank/DDBJ whole genome shotgun (WGS) entry which is preliminary data.</text>
</comment>
<dbReference type="CDD" id="cd00130">
    <property type="entry name" value="PAS"/>
    <property type="match status" value="1"/>
</dbReference>
<dbReference type="NCBIfam" id="TIGR00229">
    <property type="entry name" value="sensory_box"/>
    <property type="match status" value="1"/>
</dbReference>
<dbReference type="Pfam" id="PF00563">
    <property type="entry name" value="EAL"/>
    <property type="match status" value="1"/>
</dbReference>
<evidence type="ECO:0000259" key="3">
    <source>
        <dbReference type="PROSITE" id="PS50883"/>
    </source>
</evidence>
<reference evidence="5" key="1">
    <citation type="submission" date="2011-10" db="EMBL/GenBank/DDBJ databases">
        <title>The Genome Sequence of Oxalobacter formigenes HOxBLS.</title>
        <authorList>
            <consortium name="The Broad Institute Genome Sequencing Platform"/>
            <person name="Earl A."/>
            <person name="Ward D."/>
            <person name="Feldgarden M."/>
            <person name="Gevers D."/>
            <person name="Allison M.J."/>
            <person name="Humphrey S."/>
            <person name="Young S.K."/>
            <person name="Zeng Q."/>
            <person name="Gargeya S."/>
            <person name="Fitzgerald M."/>
            <person name="Haas B."/>
            <person name="Abouelleil A."/>
            <person name="Alvarado L."/>
            <person name="Arachchi H.M."/>
            <person name="Berlin A."/>
            <person name="Brown A."/>
            <person name="Chapman S.B."/>
            <person name="Chen Z."/>
            <person name="Dunbar C."/>
            <person name="Freedman E."/>
            <person name="Gearin G."/>
            <person name="Goldberg J."/>
            <person name="Griggs A."/>
            <person name="Gujja S."/>
            <person name="Heiman D."/>
            <person name="Howarth C."/>
            <person name="Larson L."/>
            <person name="Lui A."/>
            <person name="MacDonald P.J.P."/>
            <person name="Montmayeur A."/>
            <person name="Murphy C."/>
            <person name="Neiman D."/>
            <person name="Pearson M."/>
            <person name="Priest M."/>
            <person name="Roberts A."/>
            <person name="Saif S."/>
            <person name="Shea T."/>
            <person name="Shenoy N."/>
            <person name="Sisk P."/>
            <person name="Stolte C."/>
            <person name="Sykes S."/>
            <person name="Wortman J."/>
            <person name="Nusbaum C."/>
            <person name="Birren B."/>
        </authorList>
    </citation>
    <scope>NUCLEOTIDE SEQUENCE [LARGE SCALE GENOMIC DNA]</scope>
    <source>
        <strain evidence="5">HOxBLS</strain>
    </source>
</reference>
<accession>C3X4A7</accession>
<dbReference type="RefSeq" id="WP_005877457.1">
    <property type="nucleotide sequence ID" value="NZ_CABMNL010000001.1"/>
</dbReference>
<dbReference type="PROSITE" id="PS50887">
    <property type="entry name" value="GGDEF"/>
    <property type="match status" value="1"/>
</dbReference>
<proteinExistence type="predicted"/>
<dbReference type="AlphaFoldDB" id="C3X4A7"/>
<evidence type="ECO:0000259" key="4">
    <source>
        <dbReference type="PROSITE" id="PS50887"/>
    </source>
</evidence>
<evidence type="ECO:0000256" key="1">
    <source>
        <dbReference type="SAM" id="MobiDB-lite"/>
    </source>
</evidence>
<dbReference type="SMART" id="SM00052">
    <property type="entry name" value="EAL"/>
    <property type="match status" value="1"/>
</dbReference>
<dbReference type="Pfam" id="PF00990">
    <property type="entry name" value="GGDEF"/>
    <property type="match status" value="1"/>
</dbReference>
<evidence type="ECO:0000313" key="5">
    <source>
        <dbReference type="EMBL" id="EEO28043.1"/>
    </source>
</evidence>
<dbReference type="PROSITE" id="PS50883">
    <property type="entry name" value="EAL"/>
    <property type="match status" value="1"/>
</dbReference>
<dbReference type="CDD" id="cd01949">
    <property type="entry name" value="GGDEF"/>
    <property type="match status" value="1"/>
</dbReference>
<dbReference type="NCBIfam" id="TIGR00254">
    <property type="entry name" value="GGDEF"/>
    <property type="match status" value="1"/>
</dbReference>
<dbReference type="eggNOG" id="COG5001">
    <property type="taxonomic scope" value="Bacteria"/>
</dbReference>
<dbReference type="FunFam" id="3.20.20.450:FF:000001">
    <property type="entry name" value="Cyclic di-GMP phosphodiesterase yahA"/>
    <property type="match status" value="1"/>
</dbReference>
<dbReference type="InterPro" id="IPR000014">
    <property type="entry name" value="PAS"/>
</dbReference>
<dbReference type="InterPro" id="IPR035919">
    <property type="entry name" value="EAL_sf"/>
</dbReference>
<feature type="region of interest" description="Disordered" evidence="1">
    <location>
        <begin position="1"/>
        <end position="25"/>
    </location>
</feature>
<dbReference type="InterPro" id="IPR035965">
    <property type="entry name" value="PAS-like_dom_sf"/>
</dbReference>
<dbReference type="InterPro" id="IPR001633">
    <property type="entry name" value="EAL_dom"/>
</dbReference>
<dbReference type="PANTHER" id="PTHR44757">
    <property type="entry name" value="DIGUANYLATE CYCLASE DGCP"/>
    <property type="match status" value="1"/>
</dbReference>
<dbReference type="Gene3D" id="3.20.20.450">
    <property type="entry name" value="EAL domain"/>
    <property type="match status" value="1"/>
</dbReference>
<gene>
    <name evidence="5" type="ORF">OFAG_01196</name>
</gene>
<dbReference type="HOGENOM" id="CLU_000445_70_50_4"/>
<evidence type="ECO:0000313" key="6">
    <source>
        <dbReference type="Proteomes" id="UP000003973"/>
    </source>
</evidence>
<dbReference type="Proteomes" id="UP000003973">
    <property type="component" value="Unassembled WGS sequence"/>
</dbReference>
<dbReference type="SUPFAM" id="SSF141868">
    <property type="entry name" value="EAL domain-like"/>
    <property type="match status" value="1"/>
</dbReference>
<dbReference type="InterPro" id="IPR043128">
    <property type="entry name" value="Rev_trsase/Diguanyl_cyclase"/>
</dbReference>
<dbReference type="InterPro" id="IPR029787">
    <property type="entry name" value="Nucleotide_cyclase"/>
</dbReference>
<dbReference type="PROSITE" id="PS50112">
    <property type="entry name" value="PAS"/>
    <property type="match status" value="1"/>
</dbReference>
<dbReference type="SUPFAM" id="SSF55785">
    <property type="entry name" value="PYP-like sensor domain (PAS domain)"/>
    <property type="match status" value="1"/>
</dbReference>
<dbReference type="InterPro" id="IPR000160">
    <property type="entry name" value="GGDEF_dom"/>
</dbReference>
<dbReference type="CDD" id="cd01948">
    <property type="entry name" value="EAL"/>
    <property type="match status" value="1"/>
</dbReference>
<feature type="domain" description="PAS" evidence="2">
    <location>
        <begin position="26"/>
        <end position="79"/>
    </location>
</feature>
<sequence>MPSSPSVSGRFSGKNETVPLPSQARPETSCRALLEKLPVGLMQIGEDERIRFVNPHFAGMLGYSPESFPSSIKDLINPDTYFHSQHTWKDMWHTMRRFQVEIRFRHKKGYYILTENIIRLILDENGLPDYAILVSRPADPDGKPVPDRHLSLFDPLTSLPTRNYLDSFLDGALERTRQGGKMLAVLELNINRFKIINESLGHDAGDALLKLVSKRLIHAVHENDTVVRLGGDEFVVVLEKIRKPADVVSIAARLMKTVTEPLQLSGHDLSIAVSIGGSLYPRDASDAGTLLKHADIALAEARRKRSSVVRFFNPDMNVTPKERLITESELRRALDRNEFTLFYQPRLCLKTGEIASLEALIRWNHPGEGIITAARFIPLAEEIGLIEKIGEHVLEAIAHQLVKWKTENTVRLPVAFNVSTRELYTDGLTASLKKTIAETGLSPHLFELEITESSLIEDMDEVRANLCDIRQLGVTVSIDDFGTGYSSLRYLSTLPIDLLKIDSSFIAGLANSEGMKSIVESTIAMAHSLNMPVIAEGVSAKEQLDFLIAKGCDQIQGYLCSPPLPPEELEMFLQKHGAAGPRLPGTPL</sequence>
<dbReference type="PANTHER" id="PTHR44757:SF2">
    <property type="entry name" value="BIOFILM ARCHITECTURE MAINTENANCE PROTEIN MBAA"/>
    <property type="match status" value="1"/>
</dbReference>
<dbReference type="EMBL" id="ACDP02000007">
    <property type="protein sequence ID" value="EEO28043.1"/>
    <property type="molecule type" value="Genomic_DNA"/>
</dbReference>
<feature type="domain" description="GGDEF" evidence="4">
    <location>
        <begin position="181"/>
        <end position="314"/>
    </location>
</feature>
<dbReference type="Pfam" id="PF08447">
    <property type="entry name" value="PAS_3"/>
    <property type="match status" value="1"/>
</dbReference>
<name>C3X4A7_9BURK</name>